<name>A0ACC3CSG5_9PEZI</name>
<gene>
    <name evidence="1" type="ORF">LTS18_002264</name>
</gene>
<proteinExistence type="predicted"/>
<dbReference type="Proteomes" id="UP001186974">
    <property type="component" value="Unassembled WGS sequence"/>
</dbReference>
<sequence length="228" mass="25573">DYLHYARLEEGPPNHCLACRFTFLRNENYANHLRLLHHDPIMKSTDQAAEHNSPAASRQLPASNPSNSHGWFHGPTGWLYVDGFGGVFEENELGGTRPHIPAPDQSDIGWYMSNNNLWYRYAGTSTTSARQLPTPLTTAQQMPTSFSGWYVRDGQAPANAVTILHCDGVRMYRIGQRGEAIPFVALAKVDDGWWQHSQQAFYVRCEDGKWLSLNVNGAVNGEMLSRPS</sequence>
<accession>A0ACC3CSG5</accession>
<evidence type="ECO:0000313" key="1">
    <source>
        <dbReference type="EMBL" id="KAK3044066.1"/>
    </source>
</evidence>
<keyword evidence="2" id="KW-1185">Reference proteome</keyword>
<protein>
    <submittedName>
        <fullName evidence="1">Uncharacterized protein</fullName>
    </submittedName>
</protein>
<comment type="caution">
    <text evidence="1">The sequence shown here is derived from an EMBL/GenBank/DDBJ whole genome shotgun (WGS) entry which is preliminary data.</text>
</comment>
<organism evidence="1 2">
    <name type="scientific">Coniosporium uncinatum</name>
    <dbReference type="NCBI Taxonomy" id="93489"/>
    <lineage>
        <taxon>Eukaryota</taxon>
        <taxon>Fungi</taxon>
        <taxon>Dikarya</taxon>
        <taxon>Ascomycota</taxon>
        <taxon>Pezizomycotina</taxon>
        <taxon>Dothideomycetes</taxon>
        <taxon>Dothideomycetes incertae sedis</taxon>
        <taxon>Coniosporium</taxon>
    </lineage>
</organism>
<reference evidence="1" key="1">
    <citation type="submission" date="2024-09" db="EMBL/GenBank/DDBJ databases">
        <title>Black Yeasts Isolated from many extreme environments.</title>
        <authorList>
            <person name="Coleine C."/>
            <person name="Stajich J.E."/>
            <person name="Selbmann L."/>
        </authorList>
    </citation>
    <scope>NUCLEOTIDE SEQUENCE</scope>
    <source>
        <strain evidence="1">CCFEE 5737</strain>
    </source>
</reference>
<evidence type="ECO:0000313" key="2">
    <source>
        <dbReference type="Proteomes" id="UP001186974"/>
    </source>
</evidence>
<feature type="non-terminal residue" evidence="1">
    <location>
        <position position="1"/>
    </location>
</feature>
<dbReference type="EMBL" id="JAWDJW010012472">
    <property type="protein sequence ID" value="KAK3044066.1"/>
    <property type="molecule type" value="Genomic_DNA"/>
</dbReference>